<keyword evidence="1" id="KW-0611">Plant defense</keyword>
<dbReference type="SUPFAM" id="SSF56371">
    <property type="entry name" value="Ribosome inactivating proteins (RIP)"/>
    <property type="match status" value="1"/>
</dbReference>
<sequence length="170" mass="19088">MNVDESYTEVVSKARRSPTSLDRTREPISLGRDAIISGVNDIASPCFVNNHGIAIINYRQAKGSVILSQMLSEAIRFQTVLETLLGLHDDSSSPNTHRIIWEHQNEWSRLGGVIHRTFKKNLRGDEEMQILKTNYFVRVILSDTGSNSFRDLSPSTGSKRKCKLALTEKG</sequence>
<organism evidence="3 4">
    <name type="scientific">Cuscuta australis</name>
    <dbReference type="NCBI Taxonomy" id="267555"/>
    <lineage>
        <taxon>Eukaryota</taxon>
        <taxon>Viridiplantae</taxon>
        <taxon>Streptophyta</taxon>
        <taxon>Embryophyta</taxon>
        <taxon>Tracheophyta</taxon>
        <taxon>Spermatophyta</taxon>
        <taxon>Magnoliopsida</taxon>
        <taxon>eudicotyledons</taxon>
        <taxon>Gunneridae</taxon>
        <taxon>Pentapetalae</taxon>
        <taxon>asterids</taxon>
        <taxon>lamiids</taxon>
        <taxon>Solanales</taxon>
        <taxon>Convolvulaceae</taxon>
        <taxon>Cuscuteae</taxon>
        <taxon>Cuscuta</taxon>
        <taxon>Cuscuta subgen. Grammica</taxon>
        <taxon>Cuscuta sect. Cleistogrammica</taxon>
    </lineage>
</organism>
<dbReference type="EC" id="3.2.2.22" evidence="1"/>
<dbReference type="Pfam" id="PF00161">
    <property type="entry name" value="RIP"/>
    <property type="match status" value="1"/>
</dbReference>
<keyword evidence="1" id="KW-0652">Protein synthesis inhibitor</keyword>
<feature type="region of interest" description="Disordered" evidence="2">
    <location>
        <begin position="1"/>
        <end position="24"/>
    </location>
</feature>
<dbReference type="GO" id="GO:0030598">
    <property type="term" value="F:rRNA N-glycosylase activity"/>
    <property type="evidence" value="ECO:0007669"/>
    <property type="project" value="UniProtKB-EC"/>
</dbReference>
<name>A0A328D5U6_9ASTE</name>
<dbReference type="InterPro" id="IPR016138">
    <property type="entry name" value="Ribosome_inactivat_prot_sub1"/>
</dbReference>
<accession>A0A328D5U6</accession>
<dbReference type="GO" id="GO:0006952">
    <property type="term" value="P:defense response"/>
    <property type="evidence" value="ECO:0007669"/>
    <property type="project" value="UniProtKB-KW"/>
</dbReference>
<dbReference type="InterPro" id="IPR001574">
    <property type="entry name" value="Ribosome_inactivat_prot"/>
</dbReference>
<dbReference type="AlphaFoldDB" id="A0A328D5U6"/>
<protein>
    <recommendedName>
        <fullName evidence="1">rRNA N-glycosylase</fullName>
        <ecNumber evidence="1">3.2.2.22</ecNumber>
    </recommendedName>
</protein>
<dbReference type="EMBL" id="NQVE01000188">
    <property type="protein sequence ID" value="RAL41242.1"/>
    <property type="molecule type" value="Genomic_DNA"/>
</dbReference>
<evidence type="ECO:0000256" key="1">
    <source>
        <dbReference type="RuleBase" id="RU004915"/>
    </source>
</evidence>
<dbReference type="InterPro" id="IPR036041">
    <property type="entry name" value="Ribosome-inact_prot_sf"/>
</dbReference>
<dbReference type="Gene3D" id="3.40.420.10">
    <property type="entry name" value="Ricin (A subunit), domain 1"/>
    <property type="match status" value="1"/>
</dbReference>
<comment type="catalytic activity">
    <reaction evidence="1">
        <text>Endohydrolysis of the N-glycosidic bond at one specific adenosine on the 28S rRNA.</text>
        <dbReference type="EC" id="3.2.2.22"/>
    </reaction>
</comment>
<dbReference type="GO" id="GO:0017148">
    <property type="term" value="P:negative regulation of translation"/>
    <property type="evidence" value="ECO:0007669"/>
    <property type="project" value="UniProtKB-KW"/>
</dbReference>
<keyword evidence="4" id="KW-1185">Reference proteome</keyword>
<reference evidence="3 4" key="1">
    <citation type="submission" date="2018-06" db="EMBL/GenBank/DDBJ databases">
        <title>The Genome of Cuscuta australis (Dodder) Provides Insight into the Evolution of Plant Parasitism.</title>
        <authorList>
            <person name="Liu H."/>
        </authorList>
    </citation>
    <scope>NUCLEOTIDE SEQUENCE [LARGE SCALE GENOMIC DNA]</scope>
    <source>
        <strain evidence="4">cv. Yunnan</strain>
        <tissue evidence="3">Vines</tissue>
    </source>
</reference>
<proteinExistence type="inferred from homology"/>
<dbReference type="GO" id="GO:0090729">
    <property type="term" value="F:toxin activity"/>
    <property type="evidence" value="ECO:0007669"/>
    <property type="project" value="UniProtKB-KW"/>
</dbReference>
<comment type="similarity">
    <text evidence="1">Belongs to the ribosome-inactivating protein family.</text>
</comment>
<gene>
    <name evidence="3" type="ORF">DM860_010036</name>
</gene>
<keyword evidence="1" id="KW-0800">Toxin</keyword>
<evidence type="ECO:0000256" key="2">
    <source>
        <dbReference type="SAM" id="MobiDB-lite"/>
    </source>
</evidence>
<evidence type="ECO:0000313" key="4">
    <source>
        <dbReference type="Proteomes" id="UP000249390"/>
    </source>
</evidence>
<keyword evidence="1" id="KW-0378">Hydrolase</keyword>
<dbReference type="Proteomes" id="UP000249390">
    <property type="component" value="Unassembled WGS sequence"/>
</dbReference>
<comment type="caution">
    <text evidence="3">The sequence shown here is derived from an EMBL/GenBank/DDBJ whole genome shotgun (WGS) entry which is preliminary data.</text>
</comment>
<evidence type="ECO:0000313" key="3">
    <source>
        <dbReference type="EMBL" id="RAL41242.1"/>
    </source>
</evidence>